<gene>
    <name evidence="1" type="ordered locus">Isova_0164</name>
</gene>
<dbReference type="HOGENOM" id="CLU_102068_1_0_11"/>
<dbReference type="EMBL" id="CP002810">
    <property type="protein sequence ID" value="AEG42974.1"/>
    <property type="molecule type" value="Genomic_DNA"/>
</dbReference>
<accession>F6FRB4</accession>
<dbReference type="RefSeq" id="WP_013837369.1">
    <property type="nucleotide sequence ID" value="NC_015588.1"/>
</dbReference>
<dbReference type="KEGG" id="iva:Isova_0164"/>
<dbReference type="AlphaFoldDB" id="F6FRB4"/>
<keyword evidence="2" id="KW-1185">Reference proteome</keyword>
<dbReference type="STRING" id="743718.Isova_0164"/>
<proteinExistence type="predicted"/>
<organism evidence="2">
    <name type="scientific">Isoptericola variabilis (strain 225)</name>
    <dbReference type="NCBI Taxonomy" id="743718"/>
    <lineage>
        <taxon>Bacteria</taxon>
        <taxon>Bacillati</taxon>
        <taxon>Actinomycetota</taxon>
        <taxon>Actinomycetes</taxon>
        <taxon>Micrococcales</taxon>
        <taxon>Promicromonosporaceae</taxon>
        <taxon>Isoptericola</taxon>
    </lineage>
</organism>
<reference evidence="1 2" key="1">
    <citation type="submission" date="2011-05" db="EMBL/GenBank/DDBJ databases">
        <title>Complete sequence of Isoptericola variabilis 225.</title>
        <authorList>
            <consortium name="US DOE Joint Genome Institute"/>
            <person name="Lucas S."/>
            <person name="Han J."/>
            <person name="Lapidus A."/>
            <person name="Cheng J.-F."/>
            <person name="Goodwin L."/>
            <person name="Pitluck S."/>
            <person name="Peters L."/>
            <person name="Mikhailova N."/>
            <person name="Zeytun A."/>
            <person name="Han C."/>
            <person name="Tapia R."/>
            <person name="Land M."/>
            <person name="Hauser L."/>
            <person name="Kyrpides N."/>
            <person name="Ivanova N."/>
            <person name="Pagani I."/>
            <person name="Siebers A."/>
            <person name="Allgaier M."/>
            <person name="Thelen M."/>
            <person name="Hugenholtz P."/>
            <person name="Gladden J."/>
            <person name="Woyke T."/>
        </authorList>
    </citation>
    <scope>NUCLEOTIDE SEQUENCE [LARGE SCALE GENOMIC DNA]</scope>
    <source>
        <strain evidence="2">225</strain>
    </source>
</reference>
<dbReference type="Proteomes" id="UP000009236">
    <property type="component" value="Chromosome"/>
</dbReference>
<evidence type="ECO:0000313" key="1">
    <source>
        <dbReference type="EMBL" id="AEG42974.1"/>
    </source>
</evidence>
<protein>
    <submittedName>
        <fullName evidence="1">Uncharacterized protein</fullName>
    </submittedName>
</protein>
<sequence>MTTTTTPTTRPALERRRFVSPELVDLRTAWTLERDLATAPDARHDAWCQGRHGWMLEDGLDTVLEPVLRQDTYGAQAFYRFFDLDGAAAETLLDRLDPGYLAEERQNDGPSIGAVLRALAAHPDRLRAHGYVVGPGRCDERITVEGVLVRTDDELVVDRHHSRSCQCEHLVRYVAEDLGIDDMRVPPHEVGPWWGFSFNAPADEGEDEERWYRLWWD</sequence>
<dbReference type="eggNOG" id="ENOG503387E">
    <property type="taxonomic scope" value="Bacteria"/>
</dbReference>
<evidence type="ECO:0000313" key="2">
    <source>
        <dbReference type="Proteomes" id="UP000009236"/>
    </source>
</evidence>
<name>F6FRB4_ISOV2</name>